<dbReference type="SUPFAM" id="SSF51366">
    <property type="entry name" value="Ribulose-phoshate binding barrel"/>
    <property type="match status" value="1"/>
</dbReference>
<dbReference type="GO" id="GO:0005975">
    <property type="term" value="P:carbohydrate metabolic process"/>
    <property type="evidence" value="ECO:0007669"/>
    <property type="project" value="InterPro"/>
</dbReference>
<evidence type="ECO:0000256" key="2">
    <source>
        <dbReference type="ARBA" id="ARBA00023235"/>
    </source>
</evidence>
<dbReference type="GO" id="GO:0016857">
    <property type="term" value="F:racemase and epimerase activity, acting on carbohydrates and derivatives"/>
    <property type="evidence" value="ECO:0007669"/>
    <property type="project" value="InterPro"/>
</dbReference>
<dbReference type="Gene3D" id="3.20.20.70">
    <property type="entry name" value="Aldolase class I"/>
    <property type="match status" value="1"/>
</dbReference>
<comment type="caution">
    <text evidence="3">The sequence shown here is derived from an EMBL/GenBank/DDBJ whole genome shotgun (WGS) entry which is preliminary data.</text>
</comment>
<dbReference type="Pfam" id="PF00834">
    <property type="entry name" value="Ribul_P_3_epim"/>
    <property type="match status" value="1"/>
</dbReference>
<protein>
    <submittedName>
        <fullName evidence="3">Ribulose-phosphate 3-epimerase</fullName>
    </submittedName>
</protein>
<gene>
    <name evidence="3" type="ORF">UV58_C0008G0007</name>
</gene>
<keyword evidence="1" id="KW-0479">Metal-binding</keyword>
<proteinExistence type="predicted"/>
<dbReference type="InterPro" id="IPR013785">
    <property type="entry name" value="Aldolase_TIM"/>
</dbReference>
<dbReference type="Proteomes" id="UP000034810">
    <property type="component" value="Unassembled WGS sequence"/>
</dbReference>
<sequence length="210" mass="23986">MRTIVIINCPNKTCFQNRLKAAKSFLPKSSWVSIDVSEKSFASTRSFVDFALLKKYSSYFKFEADLMVGKNKIYRNRWFNSPFRRLLFYQRTVTDWKRLLNMTRRNRKVLGIALEAAGSPQKPAVPAGVKFVQILAVSPGPSGQKFDKKTLSLIRFLRKNHPRVKISVDGGINLQTARLCKKAGANIVSSSSYIWDSQNPKEAYKKLSRI</sequence>
<dbReference type="PANTHER" id="PTHR11749">
    <property type="entry name" value="RIBULOSE-5-PHOSPHATE-3-EPIMERASE"/>
    <property type="match status" value="1"/>
</dbReference>
<dbReference type="InterPro" id="IPR011060">
    <property type="entry name" value="RibuloseP-bd_barrel"/>
</dbReference>
<evidence type="ECO:0000313" key="3">
    <source>
        <dbReference type="EMBL" id="KKS82620.1"/>
    </source>
</evidence>
<dbReference type="InterPro" id="IPR000056">
    <property type="entry name" value="Ribul_P_3_epim-like"/>
</dbReference>
<accession>A0A0G1CAE9</accession>
<name>A0A0G1CAE9_9BACT</name>
<evidence type="ECO:0000313" key="4">
    <source>
        <dbReference type="Proteomes" id="UP000034810"/>
    </source>
</evidence>
<dbReference type="GO" id="GO:0046872">
    <property type="term" value="F:metal ion binding"/>
    <property type="evidence" value="ECO:0007669"/>
    <property type="project" value="UniProtKB-KW"/>
</dbReference>
<evidence type="ECO:0000256" key="1">
    <source>
        <dbReference type="ARBA" id="ARBA00022723"/>
    </source>
</evidence>
<organism evidence="3 4">
    <name type="scientific">Candidatus Wolfebacteria bacterium GW2011_GWC1_43_10</name>
    <dbReference type="NCBI Taxonomy" id="1619011"/>
    <lineage>
        <taxon>Bacteria</taxon>
        <taxon>Candidatus Wolfeibacteriota</taxon>
    </lineage>
</organism>
<dbReference type="EMBL" id="LCFA01000008">
    <property type="protein sequence ID" value="KKS82620.1"/>
    <property type="molecule type" value="Genomic_DNA"/>
</dbReference>
<reference evidence="3 4" key="1">
    <citation type="journal article" date="2015" name="Nature">
        <title>rRNA introns, odd ribosomes, and small enigmatic genomes across a large radiation of phyla.</title>
        <authorList>
            <person name="Brown C.T."/>
            <person name="Hug L.A."/>
            <person name="Thomas B.C."/>
            <person name="Sharon I."/>
            <person name="Castelle C.J."/>
            <person name="Singh A."/>
            <person name="Wilkins M.J."/>
            <person name="Williams K.H."/>
            <person name="Banfield J.F."/>
        </authorList>
    </citation>
    <scope>NUCLEOTIDE SEQUENCE [LARGE SCALE GENOMIC DNA]</scope>
</reference>
<keyword evidence="2" id="KW-0413">Isomerase</keyword>
<dbReference type="AlphaFoldDB" id="A0A0G1CAE9"/>